<sequence>MNRIDEMPRYYEDNHKKEFSKKLLSVVPHLHPYVKHRIYIAESTRILPRNMYCSNGIIDDAIVNLYNEEHLDIDIDKLSLELKLFRIADHLIDELYTKEGWHQRCISTNYFLKDELNKLEENYTTEGDNELIMNEDLNDISYHQDSENKQLFIYDDSDSAILKLIESEESTENKKQQLLGKFYSWLPLETSKIIDLFVFGKLNFEEIARIKDMTAQQVKETIIDVRKSFRKNLI</sequence>
<dbReference type="OrthoDB" id="1226308at2"/>
<dbReference type="RefSeq" id="WP_091410916.1">
    <property type="nucleotide sequence ID" value="NZ_FOAB01000006.1"/>
</dbReference>
<evidence type="ECO:0000313" key="2">
    <source>
        <dbReference type="Proteomes" id="UP000198521"/>
    </source>
</evidence>
<proteinExistence type="predicted"/>
<dbReference type="InterPro" id="IPR013324">
    <property type="entry name" value="RNA_pol_sigma_r3/r4-like"/>
</dbReference>
<evidence type="ECO:0000313" key="1">
    <source>
        <dbReference type="EMBL" id="SEL87101.1"/>
    </source>
</evidence>
<dbReference type="EMBL" id="FOAB01000006">
    <property type="protein sequence ID" value="SEL87101.1"/>
    <property type="molecule type" value="Genomic_DNA"/>
</dbReference>
<dbReference type="SUPFAM" id="SSF88659">
    <property type="entry name" value="Sigma3 and sigma4 domains of RNA polymerase sigma factors"/>
    <property type="match status" value="1"/>
</dbReference>
<organism evidence="1 2">
    <name type="scientific">Aquimarina amphilecti</name>
    <dbReference type="NCBI Taxonomy" id="1038014"/>
    <lineage>
        <taxon>Bacteria</taxon>
        <taxon>Pseudomonadati</taxon>
        <taxon>Bacteroidota</taxon>
        <taxon>Flavobacteriia</taxon>
        <taxon>Flavobacteriales</taxon>
        <taxon>Flavobacteriaceae</taxon>
        <taxon>Aquimarina</taxon>
    </lineage>
</organism>
<dbReference type="AlphaFoldDB" id="A0A1H7TQQ9"/>
<dbReference type="STRING" id="1038014.SAMN04487910_3554"/>
<accession>A0A1H7TQQ9</accession>
<name>A0A1H7TQQ9_AQUAM</name>
<evidence type="ECO:0008006" key="3">
    <source>
        <dbReference type="Google" id="ProtNLM"/>
    </source>
</evidence>
<protein>
    <recommendedName>
        <fullName evidence="3">RNA polymerase sigma factor, sigma-70 family</fullName>
    </recommendedName>
</protein>
<reference evidence="1 2" key="1">
    <citation type="submission" date="2016-10" db="EMBL/GenBank/DDBJ databases">
        <authorList>
            <person name="de Groot N.N."/>
        </authorList>
    </citation>
    <scope>NUCLEOTIDE SEQUENCE [LARGE SCALE GENOMIC DNA]</scope>
    <source>
        <strain evidence="1 2">DSM 25232</strain>
    </source>
</reference>
<gene>
    <name evidence="1" type="ORF">SAMN04487910_3554</name>
</gene>
<keyword evidence="2" id="KW-1185">Reference proteome</keyword>
<dbReference type="Proteomes" id="UP000198521">
    <property type="component" value="Unassembled WGS sequence"/>
</dbReference>